<evidence type="ECO:0000313" key="1">
    <source>
        <dbReference type="EMBL" id="KAK9720158.1"/>
    </source>
</evidence>
<dbReference type="AlphaFoldDB" id="A0AAW1KKU9"/>
<keyword evidence="2" id="KW-1185">Reference proteome</keyword>
<protein>
    <submittedName>
        <fullName evidence="1">Uncharacterized protein</fullName>
    </submittedName>
</protein>
<organism evidence="1 2">
    <name type="scientific">Popillia japonica</name>
    <name type="common">Japanese beetle</name>
    <dbReference type="NCBI Taxonomy" id="7064"/>
    <lineage>
        <taxon>Eukaryota</taxon>
        <taxon>Metazoa</taxon>
        <taxon>Ecdysozoa</taxon>
        <taxon>Arthropoda</taxon>
        <taxon>Hexapoda</taxon>
        <taxon>Insecta</taxon>
        <taxon>Pterygota</taxon>
        <taxon>Neoptera</taxon>
        <taxon>Endopterygota</taxon>
        <taxon>Coleoptera</taxon>
        <taxon>Polyphaga</taxon>
        <taxon>Scarabaeiformia</taxon>
        <taxon>Scarabaeidae</taxon>
        <taxon>Rutelinae</taxon>
        <taxon>Popillia</taxon>
    </lineage>
</organism>
<reference evidence="1 2" key="1">
    <citation type="journal article" date="2024" name="BMC Genomics">
        <title>De novo assembly and annotation of Popillia japonica's genome with initial clues to its potential as an invasive pest.</title>
        <authorList>
            <person name="Cucini C."/>
            <person name="Boschi S."/>
            <person name="Funari R."/>
            <person name="Cardaioli E."/>
            <person name="Iannotti N."/>
            <person name="Marturano G."/>
            <person name="Paoli F."/>
            <person name="Bruttini M."/>
            <person name="Carapelli A."/>
            <person name="Frati F."/>
            <person name="Nardi F."/>
        </authorList>
    </citation>
    <scope>NUCLEOTIDE SEQUENCE [LARGE SCALE GENOMIC DNA]</scope>
    <source>
        <strain evidence="1">DMR45628</strain>
    </source>
</reference>
<comment type="caution">
    <text evidence="1">The sequence shown here is derived from an EMBL/GenBank/DDBJ whole genome shotgun (WGS) entry which is preliminary data.</text>
</comment>
<evidence type="ECO:0000313" key="2">
    <source>
        <dbReference type="Proteomes" id="UP001458880"/>
    </source>
</evidence>
<dbReference type="Proteomes" id="UP001458880">
    <property type="component" value="Unassembled WGS sequence"/>
</dbReference>
<dbReference type="EMBL" id="JASPKY010000213">
    <property type="protein sequence ID" value="KAK9720158.1"/>
    <property type="molecule type" value="Genomic_DNA"/>
</dbReference>
<dbReference type="PANTHER" id="PTHR47272">
    <property type="entry name" value="DDE_TNP_1_7 DOMAIN-CONTAINING PROTEIN"/>
    <property type="match status" value="1"/>
</dbReference>
<gene>
    <name evidence="1" type="ORF">QE152_g22268</name>
</gene>
<proteinExistence type="predicted"/>
<dbReference type="PANTHER" id="PTHR47272:SF1">
    <property type="entry name" value="PIGGYBAC TRANSPOSABLE ELEMENT-DERIVED PROTEIN 3-LIKE"/>
    <property type="match status" value="1"/>
</dbReference>
<accession>A0AAW1KKU9</accession>
<name>A0AAW1KKU9_POPJA</name>
<sequence length="128" mass="14367">MVALASTFDYDRQQKASVQVPYPAVAQVYNSHMGGVNLLDSLLANAWLLYRRCHSGEETLKLAEFRVELAVTLCKLGCSTDSNRGRPSIVLIENQRSLMQQLCLQKKFAVIICVIFRSGILHTYDVNC</sequence>